<dbReference type="InterPro" id="IPR036322">
    <property type="entry name" value="WD40_repeat_dom_sf"/>
</dbReference>
<dbReference type="GeneID" id="37268253"/>
<evidence type="ECO:0000256" key="3">
    <source>
        <dbReference type="ARBA" id="ARBA00022552"/>
    </source>
</evidence>
<dbReference type="InterPro" id="IPR019775">
    <property type="entry name" value="WD40_repeat_CS"/>
</dbReference>
<comment type="subcellular location">
    <subcellularLocation>
        <location evidence="1">Nucleus</location>
        <location evidence="1">Nucleolus</location>
    </subcellularLocation>
</comment>
<dbReference type="GO" id="GO:0032040">
    <property type="term" value="C:small-subunit processome"/>
    <property type="evidence" value="ECO:0007669"/>
    <property type="project" value="InterPro"/>
</dbReference>
<feature type="compositionally biased region" description="Low complexity" evidence="9">
    <location>
        <begin position="923"/>
        <end position="938"/>
    </location>
</feature>
<feature type="region of interest" description="Disordered" evidence="9">
    <location>
        <begin position="922"/>
        <end position="949"/>
    </location>
</feature>
<keyword evidence="2" id="KW-0690">Ribosome biogenesis</keyword>
<feature type="domain" description="WD repeat-containing protein 75 second beta-propeller" evidence="10">
    <location>
        <begin position="483"/>
        <end position="748"/>
    </location>
</feature>
<keyword evidence="3" id="KW-0698">rRNA processing</keyword>
<evidence type="ECO:0000313" key="12">
    <source>
        <dbReference type="Proteomes" id="UP000245946"/>
    </source>
</evidence>
<dbReference type="PROSITE" id="PS50294">
    <property type="entry name" value="WD_REPEATS_REGION"/>
    <property type="match status" value="2"/>
</dbReference>
<evidence type="ECO:0000256" key="2">
    <source>
        <dbReference type="ARBA" id="ARBA00022517"/>
    </source>
</evidence>
<evidence type="ECO:0000256" key="1">
    <source>
        <dbReference type="ARBA" id="ARBA00004604"/>
    </source>
</evidence>
<keyword evidence="5" id="KW-0677">Repeat</keyword>
<feature type="repeat" description="WD" evidence="8">
    <location>
        <begin position="142"/>
        <end position="181"/>
    </location>
</feature>
<feature type="region of interest" description="Disordered" evidence="9">
    <location>
        <begin position="1"/>
        <end position="72"/>
    </location>
</feature>
<feature type="compositionally biased region" description="Low complexity" evidence="9">
    <location>
        <begin position="1013"/>
        <end position="1023"/>
    </location>
</feature>
<dbReference type="AlphaFoldDB" id="A0A316Z1N3"/>
<evidence type="ECO:0000259" key="10">
    <source>
        <dbReference type="Pfam" id="PF23769"/>
    </source>
</evidence>
<keyword evidence="4 8" id="KW-0853">WD repeat</keyword>
<evidence type="ECO:0000256" key="7">
    <source>
        <dbReference type="ARBA" id="ARBA00023242"/>
    </source>
</evidence>
<proteinExistence type="predicted"/>
<dbReference type="InterPro" id="IPR053826">
    <property type="entry name" value="WDR75"/>
</dbReference>
<gene>
    <name evidence="11" type="ORF">FA09DRAFT_312749</name>
</gene>
<dbReference type="SUPFAM" id="SSF50978">
    <property type="entry name" value="WD40 repeat-like"/>
    <property type="match status" value="2"/>
</dbReference>
<dbReference type="OrthoDB" id="4096at2759"/>
<keyword evidence="6" id="KW-0804">Transcription</keyword>
<dbReference type="InterPro" id="IPR057644">
    <property type="entry name" value="Beta-prop_WDR75_2nd"/>
</dbReference>
<evidence type="ECO:0000256" key="5">
    <source>
        <dbReference type="ARBA" id="ARBA00022737"/>
    </source>
</evidence>
<dbReference type="PANTHER" id="PTHR44215">
    <property type="entry name" value="WD REPEAT-CONTAINING PROTEIN 75"/>
    <property type="match status" value="1"/>
</dbReference>
<keyword evidence="7" id="KW-0539">Nucleus</keyword>
<dbReference type="Pfam" id="PF23869">
    <property type="entry name" value="Beta-prop_WDR75_1st"/>
    <property type="match status" value="2"/>
</dbReference>
<dbReference type="SMART" id="SM00320">
    <property type="entry name" value="WD40"/>
    <property type="match status" value="7"/>
</dbReference>
<dbReference type="Pfam" id="PF23769">
    <property type="entry name" value="Beta-prop_WDR75_2nd"/>
    <property type="match status" value="1"/>
</dbReference>
<dbReference type="Gene3D" id="2.130.10.10">
    <property type="entry name" value="YVTN repeat-like/Quinoprotein amine dehydrogenase"/>
    <property type="match status" value="3"/>
</dbReference>
<evidence type="ECO:0000256" key="4">
    <source>
        <dbReference type="ARBA" id="ARBA00022574"/>
    </source>
</evidence>
<dbReference type="InterPro" id="IPR015943">
    <property type="entry name" value="WD40/YVTN_repeat-like_dom_sf"/>
</dbReference>
<feature type="compositionally biased region" description="Polar residues" evidence="9">
    <location>
        <begin position="999"/>
        <end position="1012"/>
    </location>
</feature>
<dbReference type="GO" id="GO:2000234">
    <property type="term" value="P:positive regulation of rRNA processing"/>
    <property type="evidence" value="ECO:0007669"/>
    <property type="project" value="TreeGrafter"/>
</dbReference>
<protein>
    <recommendedName>
        <fullName evidence="10">WD repeat-containing protein 75 second beta-propeller domain-containing protein</fullName>
    </recommendedName>
</protein>
<accession>A0A316Z1N3</accession>
<evidence type="ECO:0000256" key="6">
    <source>
        <dbReference type="ARBA" id="ARBA00023163"/>
    </source>
</evidence>
<evidence type="ECO:0000256" key="9">
    <source>
        <dbReference type="SAM" id="MobiDB-lite"/>
    </source>
</evidence>
<reference evidence="11 12" key="1">
    <citation type="journal article" date="2018" name="Mol. Biol. Evol.">
        <title>Broad Genomic Sampling Reveals a Smut Pathogenic Ancestry of the Fungal Clade Ustilaginomycotina.</title>
        <authorList>
            <person name="Kijpornyongpan T."/>
            <person name="Mondo S.J."/>
            <person name="Barry K."/>
            <person name="Sandor L."/>
            <person name="Lee J."/>
            <person name="Lipzen A."/>
            <person name="Pangilinan J."/>
            <person name="LaButti K."/>
            <person name="Hainaut M."/>
            <person name="Henrissat B."/>
            <person name="Grigoriev I.V."/>
            <person name="Spatafora J.W."/>
            <person name="Aime M.C."/>
        </authorList>
    </citation>
    <scope>NUCLEOTIDE SEQUENCE [LARGE SCALE GENOMIC DNA]</scope>
    <source>
        <strain evidence="11 12">MCA 4186</strain>
    </source>
</reference>
<keyword evidence="12" id="KW-1185">Reference proteome</keyword>
<dbReference type="GO" id="GO:0045943">
    <property type="term" value="P:positive regulation of transcription by RNA polymerase I"/>
    <property type="evidence" value="ECO:0007669"/>
    <property type="project" value="InterPro"/>
</dbReference>
<evidence type="ECO:0000313" key="11">
    <source>
        <dbReference type="EMBL" id="PWN95004.1"/>
    </source>
</evidence>
<feature type="compositionally biased region" description="Low complexity" evidence="9">
    <location>
        <begin position="1"/>
        <end position="56"/>
    </location>
</feature>
<name>A0A316Z1N3_9BASI</name>
<dbReference type="PANTHER" id="PTHR44215:SF1">
    <property type="entry name" value="WD REPEAT-CONTAINING PROTEIN 75"/>
    <property type="match status" value="1"/>
</dbReference>
<organism evidence="11 12">
    <name type="scientific">Tilletiopsis washingtonensis</name>
    <dbReference type="NCBI Taxonomy" id="58919"/>
    <lineage>
        <taxon>Eukaryota</taxon>
        <taxon>Fungi</taxon>
        <taxon>Dikarya</taxon>
        <taxon>Basidiomycota</taxon>
        <taxon>Ustilaginomycotina</taxon>
        <taxon>Exobasidiomycetes</taxon>
        <taxon>Entylomatales</taxon>
        <taxon>Entylomatales incertae sedis</taxon>
        <taxon>Tilletiopsis</taxon>
    </lineage>
</organism>
<feature type="compositionally biased region" description="Low complexity" evidence="9">
    <location>
        <begin position="984"/>
        <end position="996"/>
    </location>
</feature>
<feature type="region of interest" description="Disordered" evidence="9">
    <location>
        <begin position="984"/>
        <end position="1056"/>
    </location>
</feature>
<dbReference type="PROSITE" id="PS50082">
    <property type="entry name" value="WD_REPEATS_2"/>
    <property type="match status" value="2"/>
</dbReference>
<dbReference type="GO" id="GO:0003723">
    <property type="term" value="F:RNA binding"/>
    <property type="evidence" value="ECO:0007669"/>
    <property type="project" value="InterPro"/>
</dbReference>
<dbReference type="STRING" id="58919.A0A316Z1N3"/>
<evidence type="ECO:0000256" key="8">
    <source>
        <dbReference type="PROSITE-ProRule" id="PRU00221"/>
    </source>
</evidence>
<feature type="repeat" description="WD" evidence="8">
    <location>
        <begin position="369"/>
        <end position="410"/>
    </location>
</feature>
<dbReference type="RefSeq" id="XP_025595283.1">
    <property type="nucleotide sequence ID" value="XM_025740707.1"/>
</dbReference>
<dbReference type="PROSITE" id="PS00678">
    <property type="entry name" value="WD_REPEATS_1"/>
    <property type="match status" value="1"/>
</dbReference>
<dbReference type="GO" id="GO:0006364">
    <property type="term" value="P:rRNA processing"/>
    <property type="evidence" value="ECO:0007669"/>
    <property type="project" value="UniProtKB-KW"/>
</dbReference>
<sequence>MPTPRAAKSSPAAVVPAKAAAKSPRAPPAAASPSKSKGKAALPAAAKAASESSLKPIPAVGEAPARRRTRKAAPALHVEPIAQGAASQHPPVFTKDNDYYFVAAGSSIKVHSRLTGELVSTLSARSTSESGSSAARRLDVVHTEQVTALALHPANPLQLVSASLDGTLKIWDVLDATLLRSLDVGLPITHMALHASQPGVAYVAVRKPKSNGPSDKTDPFNFTGRTNSIIYSVALSSRNTTSAPKEANGSGSLVSLKASTLLRIGKTRDAAALAVSPDGQWLVAIGNRKVQVARLASLRDGFVKYVSDERLVSLAFHPHDGTFATGDVAGKIRIWYCLNTDASGVSGASAFSAAAQVTGVEKHATSTLLHWHAHAVSGLAYAPNGAYLLSGGEEAVLVLWQLQTGQREYVPRLGAPIASVAVAGGLEGRELEYVVGLADGSTTFVSAVNLKPLRSFARVKIDSSRLLCSYKQLAALPAPLATHPATGQLVMSAGHPSSLQFFDAGADRHVSELEVAPSNRVSRPDDAALEPVRVERVALSTGGAGGAEWMATYEARRGTAAESGSGELDRCLKFWRWDVREGKYALNSRIDAPHAGSITSMAFRPPGPAALRKGAKDAAKEHPLFVSTAADGQSKTWRVVSQAVKGGKTQQYWTARSVFGFRSTTPLDSAFSPDGSLLAIAQGTFVTVWEPESNTMQTALSCPELRAARQVIFAGSGGRFLVVAGSQAIVVWDLVLGVIAWQRAFDAPIDRLFRAAHDPTSFIVVSQASAERGPQYGARRSVVQTFDPLQPQPKSTHSVPFGIRAVAEMGALTPAKSAVPAFYALSDALDVVCVGAVPSPPAASASAQALRGVAVARRTLFDDLFGETELADGAAPLDSAREAARSNSKDVFGLFDAPAHLLPPLSALFTPFLNALLPPAQPAGEATSASGAPAAGSAMDLDGTDADEEGADVGAGVVVEAGATSEADIAYLTDLFREQALTTTKAPAAPASAAKARGTPQQPKSNGRASVQATPATPTPRAAVNGTPASKSKGGDKTASANGTPASVGKKRKKAP</sequence>
<dbReference type="EMBL" id="KZ819307">
    <property type="protein sequence ID" value="PWN95004.1"/>
    <property type="molecule type" value="Genomic_DNA"/>
</dbReference>
<dbReference type="InterPro" id="IPR001680">
    <property type="entry name" value="WD40_rpt"/>
</dbReference>
<dbReference type="Proteomes" id="UP000245946">
    <property type="component" value="Unassembled WGS sequence"/>
</dbReference>